<dbReference type="GO" id="GO:0015188">
    <property type="term" value="F:L-isoleucine transmembrane transporter activity"/>
    <property type="evidence" value="ECO:0007669"/>
    <property type="project" value="TreeGrafter"/>
</dbReference>
<dbReference type="PANTHER" id="PTHR45772">
    <property type="entry name" value="CONSERVED COMPONENT OF ABC TRANSPORTER FOR NATURAL AMINO ACIDS-RELATED"/>
    <property type="match status" value="1"/>
</dbReference>
<dbReference type="CDD" id="cd03219">
    <property type="entry name" value="ABC_Mj1267_LivG_branched"/>
    <property type="match status" value="1"/>
</dbReference>
<keyword evidence="1" id="KW-0813">Transport</keyword>
<dbReference type="Pfam" id="PF12399">
    <property type="entry name" value="BCA_ABC_TP_C"/>
    <property type="match status" value="1"/>
</dbReference>
<proteinExistence type="predicted"/>
<evidence type="ECO:0000256" key="1">
    <source>
        <dbReference type="ARBA" id="ARBA00022448"/>
    </source>
</evidence>
<dbReference type="InterPro" id="IPR003593">
    <property type="entry name" value="AAA+_ATPase"/>
</dbReference>
<dbReference type="InterPro" id="IPR032823">
    <property type="entry name" value="BCA_ABC_TP_C"/>
</dbReference>
<sequence>MPDPILKVTDLWKNFGGLSAVSDYRLELPLGMVYGLIGPNGAGKTTIFNLLSGVLKPNRGRIVFNQIDITDFRPDQVTRVGLTRTFQNLRLFPSLNVEMNLKIANHIHLHYSFVASLSNLPGFFRSEREVQKKVDTMLDIFGLSQYRDELATNLPYGLQRKLDIARTLMTDPKVVLLDEPSAGMNTGESEDLARLILQIKERFHLTLVIVEHRMPFVMGLAGIIQVLDYGSVIAQGTPEEIQNNPQVIEAYLGAGDTIA</sequence>
<keyword evidence="3 5" id="KW-0067">ATP-binding</keyword>
<evidence type="ECO:0000256" key="2">
    <source>
        <dbReference type="ARBA" id="ARBA00022741"/>
    </source>
</evidence>
<evidence type="ECO:0000256" key="3">
    <source>
        <dbReference type="ARBA" id="ARBA00022840"/>
    </source>
</evidence>
<accession>A0A1V5T0Y0</accession>
<dbReference type="SMART" id="SM00382">
    <property type="entry name" value="AAA"/>
    <property type="match status" value="1"/>
</dbReference>
<dbReference type="InterPro" id="IPR003439">
    <property type="entry name" value="ABC_transporter-like_ATP-bd"/>
</dbReference>
<dbReference type="InterPro" id="IPR051120">
    <property type="entry name" value="ABC_AA/LPS_Transport"/>
</dbReference>
<dbReference type="Proteomes" id="UP000485569">
    <property type="component" value="Unassembled WGS sequence"/>
</dbReference>
<dbReference type="InterPro" id="IPR027417">
    <property type="entry name" value="P-loop_NTPase"/>
</dbReference>
<feature type="domain" description="ABC transporter" evidence="4">
    <location>
        <begin position="6"/>
        <end position="254"/>
    </location>
</feature>
<evidence type="ECO:0000259" key="4">
    <source>
        <dbReference type="PROSITE" id="PS50893"/>
    </source>
</evidence>
<dbReference type="SUPFAM" id="SSF52540">
    <property type="entry name" value="P-loop containing nucleoside triphosphate hydrolases"/>
    <property type="match status" value="1"/>
</dbReference>
<dbReference type="GO" id="GO:1903805">
    <property type="term" value="P:L-valine import across plasma membrane"/>
    <property type="evidence" value="ECO:0007669"/>
    <property type="project" value="TreeGrafter"/>
</dbReference>
<dbReference type="GO" id="GO:0005886">
    <property type="term" value="C:plasma membrane"/>
    <property type="evidence" value="ECO:0007669"/>
    <property type="project" value="TreeGrafter"/>
</dbReference>
<dbReference type="Pfam" id="PF00005">
    <property type="entry name" value="ABC_tran"/>
    <property type="match status" value="1"/>
</dbReference>
<dbReference type="EC" id="3.6.3.-" evidence="5"/>
<dbReference type="GO" id="GO:0015192">
    <property type="term" value="F:L-phenylalanine transmembrane transporter activity"/>
    <property type="evidence" value="ECO:0007669"/>
    <property type="project" value="TreeGrafter"/>
</dbReference>
<dbReference type="GO" id="GO:0005304">
    <property type="term" value="F:L-valine transmembrane transporter activity"/>
    <property type="evidence" value="ECO:0007669"/>
    <property type="project" value="TreeGrafter"/>
</dbReference>
<keyword evidence="2" id="KW-0547">Nucleotide-binding</keyword>
<gene>
    <name evidence="5" type="primary">lptB_1</name>
    <name evidence="5" type="ORF">BWY41_00638</name>
</gene>
<dbReference type="Gene3D" id="3.40.50.300">
    <property type="entry name" value="P-loop containing nucleotide triphosphate hydrolases"/>
    <property type="match status" value="1"/>
</dbReference>
<dbReference type="PROSITE" id="PS50893">
    <property type="entry name" value="ABC_TRANSPORTER_2"/>
    <property type="match status" value="1"/>
</dbReference>
<reference evidence="5" key="1">
    <citation type="submission" date="2017-02" db="EMBL/GenBank/DDBJ databases">
        <title>Delving into the versatile metabolic prowess of the omnipresent phylum Bacteroidetes.</title>
        <authorList>
            <person name="Nobu M.K."/>
            <person name="Mei R."/>
            <person name="Narihiro T."/>
            <person name="Kuroda K."/>
            <person name="Liu W.-T."/>
        </authorList>
    </citation>
    <scope>NUCLEOTIDE SEQUENCE</scope>
    <source>
        <strain evidence="5">ADurb.Bin276</strain>
    </source>
</reference>
<dbReference type="GO" id="GO:0005524">
    <property type="term" value="F:ATP binding"/>
    <property type="evidence" value="ECO:0007669"/>
    <property type="project" value="UniProtKB-KW"/>
</dbReference>
<dbReference type="AlphaFoldDB" id="A0A1V5T0Y0"/>
<dbReference type="GO" id="GO:0016887">
    <property type="term" value="F:ATP hydrolysis activity"/>
    <property type="evidence" value="ECO:0007669"/>
    <property type="project" value="InterPro"/>
</dbReference>
<name>A0A1V5T0Y0_9BACT</name>
<dbReference type="GO" id="GO:0042941">
    <property type="term" value="P:D-alanine transmembrane transport"/>
    <property type="evidence" value="ECO:0007669"/>
    <property type="project" value="TreeGrafter"/>
</dbReference>
<evidence type="ECO:0000313" key="5">
    <source>
        <dbReference type="EMBL" id="OQA60416.1"/>
    </source>
</evidence>
<dbReference type="GO" id="GO:0015808">
    <property type="term" value="P:L-alanine transport"/>
    <property type="evidence" value="ECO:0007669"/>
    <property type="project" value="TreeGrafter"/>
</dbReference>
<dbReference type="FunFam" id="3.40.50.300:FF:000421">
    <property type="entry name" value="Branched-chain amino acid ABC transporter ATP-binding protein"/>
    <property type="match status" value="1"/>
</dbReference>
<organism evidence="5">
    <name type="scientific">Candidatus Atribacter allofermentans</name>
    <dbReference type="NCBI Taxonomy" id="1852833"/>
    <lineage>
        <taxon>Bacteria</taxon>
        <taxon>Pseudomonadati</taxon>
        <taxon>Atribacterota</taxon>
        <taxon>Atribacteria</taxon>
        <taxon>Atribacterales</taxon>
        <taxon>Atribacteraceae</taxon>
        <taxon>Atribacter</taxon>
    </lineage>
</organism>
<dbReference type="GO" id="GO:1903806">
    <property type="term" value="P:L-isoleucine import across plasma membrane"/>
    <property type="evidence" value="ECO:0007669"/>
    <property type="project" value="TreeGrafter"/>
</dbReference>
<keyword evidence="5" id="KW-0378">Hydrolase</keyword>
<comment type="caution">
    <text evidence="5">The sequence shown here is derived from an EMBL/GenBank/DDBJ whole genome shotgun (WGS) entry which is preliminary data.</text>
</comment>
<dbReference type="PANTHER" id="PTHR45772:SF7">
    <property type="entry name" value="AMINO ACID ABC TRANSPORTER ATP-BINDING PROTEIN"/>
    <property type="match status" value="1"/>
</dbReference>
<dbReference type="EMBL" id="MWBQ01000037">
    <property type="protein sequence ID" value="OQA60416.1"/>
    <property type="molecule type" value="Genomic_DNA"/>
</dbReference>
<protein>
    <submittedName>
        <fullName evidence="5">Lipopolysaccharide export system ATP-binding protein LptB</fullName>
        <ecNumber evidence="5">3.6.3.-</ecNumber>
    </submittedName>
</protein>